<protein>
    <submittedName>
        <fullName evidence="1">Uncharacterized protein</fullName>
    </submittedName>
</protein>
<gene>
    <name evidence="1" type="ORF">F2Q68_00043186</name>
</gene>
<accession>A0A8S9LSG8</accession>
<dbReference type="Proteomes" id="UP000712281">
    <property type="component" value="Unassembled WGS sequence"/>
</dbReference>
<reference evidence="1" key="1">
    <citation type="submission" date="2019-12" db="EMBL/GenBank/DDBJ databases">
        <title>Genome sequencing and annotation of Brassica cretica.</title>
        <authorList>
            <person name="Studholme D.J."/>
            <person name="Sarris P.F."/>
        </authorList>
    </citation>
    <scope>NUCLEOTIDE SEQUENCE</scope>
    <source>
        <strain evidence="1">PFS-001/15</strain>
        <tissue evidence="1">Leaf</tissue>
    </source>
</reference>
<evidence type="ECO:0000313" key="2">
    <source>
        <dbReference type="Proteomes" id="UP000712281"/>
    </source>
</evidence>
<dbReference type="AlphaFoldDB" id="A0A8S9LSG8"/>
<proteinExistence type="predicted"/>
<name>A0A8S9LSG8_BRACR</name>
<organism evidence="1 2">
    <name type="scientific">Brassica cretica</name>
    <name type="common">Mustard</name>
    <dbReference type="NCBI Taxonomy" id="69181"/>
    <lineage>
        <taxon>Eukaryota</taxon>
        <taxon>Viridiplantae</taxon>
        <taxon>Streptophyta</taxon>
        <taxon>Embryophyta</taxon>
        <taxon>Tracheophyta</taxon>
        <taxon>Spermatophyta</taxon>
        <taxon>Magnoliopsida</taxon>
        <taxon>eudicotyledons</taxon>
        <taxon>Gunneridae</taxon>
        <taxon>Pentapetalae</taxon>
        <taxon>rosids</taxon>
        <taxon>malvids</taxon>
        <taxon>Brassicales</taxon>
        <taxon>Brassicaceae</taxon>
        <taxon>Brassiceae</taxon>
        <taxon>Brassica</taxon>
    </lineage>
</organism>
<dbReference type="EMBL" id="QGKW02000276">
    <property type="protein sequence ID" value="KAF2609007.1"/>
    <property type="molecule type" value="Genomic_DNA"/>
</dbReference>
<comment type="caution">
    <text evidence="1">The sequence shown here is derived from an EMBL/GenBank/DDBJ whole genome shotgun (WGS) entry which is preliminary data.</text>
</comment>
<evidence type="ECO:0000313" key="1">
    <source>
        <dbReference type="EMBL" id="KAF2609007.1"/>
    </source>
</evidence>
<sequence>MWGLSGLNLIQTRFSYSGGGGPLSPSSEALFASFPFAPSSFSSFSRSCQSRGSISPLQIPFLFAVDLVICIRDGRSGAVATIRAKIWRYQSGGEVCATTGVDPSLASGRWSFSPVFPRSRVPTKRVTAHRVKILASGRSRCWFSAVGACGESLLSVLSTELGSSMKAVRSDEWIGVSLAIGFLASSKVVLIRRSNLQFIITNDGTACLWTPPRAAGLYPVLQGLRVPFSPGARGNWRLHPLIPIHWPIDITLTPVHL</sequence>